<name>A0ABQ4XTV6_9ASTR</name>
<reference evidence="1" key="2">
    <citation type="submission" date="2022-01" db="EMBL/GenBank/DDBJ databases">
        <authorList>
            <person name="Yamashiro T."/>
            <person name="Shiraishi A."/>
            <person name="Satake H."/>
            <person name="Nakayama K."/>
        </authorList>
    </citation>
    <scope>NUCLEOTIDE SEQUENCE</scope>
</reference>
<organism evidence="1 2">
    <name type="scientific">Tanacetum coccineum</name>
    <dbReference type="NCBI Taxonomy" id="301880"/>
    <lineage>
        <taxon>Eukaryota</taxon>
        <taxon>Viridiplantae</taxon>
        <taxon>Streptophyta</taxon>
        <taxon>Embryophyta</taxon>
        <taxon>Tracheophyta</taxon>
        <taxon>Spermatophyta</taxon>
        <taxon>Magnoliopsida</taxon>
        <taxon>eudicotyledons</taxon>
        <taxon>Gunneridae</taxon>
        <taxon>Pentapetalae</taxon>
        <taxon>asterids</taxon>
        <taxon>campanulids</taxon>
        <taxon>Asterales</taxon>
        <taxon>Asteraceae</taxon>
        <taxon>Asteroideae</taxon>
        <taxon>Anthemideae</taxon>
        <taxon>Anthemidinae</taxon>
        <taxon>Tanacetum</taxon>
    </lineage>
</organism>
<gene>
    <name evidence="1" type="ORF">Tco_0682898</name>
</gene>
<comment type="caution">
    <text evidence="1">The sequence shown here is derived from an EMBL/GenBank/DDBJ whole genome shotgun (WGS) entry which is preliminary data.</text>
</comment>
<reference evidence="1" key="1">
    <citation type="journal article" date="2022" name="Int. J. Mol. Sci.">
        <title>Draft Genome of Tanacetum Coccineum: Genomic Comparison of Closely Related Tanacetum-Family Plants.</title>
        <authorList>
            <person name="Yamashiro T."/>
            <person name="Shiraishi A."/>
            <person name="Nakayama K."/>
            <person name="Satake H."/>
        </authorList>
    </citation>
    <scope>NUCLEOTIDE SEQUENCE</scope>
</reference>
<dbReference type="EMBL" id="BQNB010009782">
    <property type="protein sequence ID" value="GJS68333.1"/>
    <property type="molecule type" value="Genomic_DNA"/>
</dbReference>
<accession>A0ABQ4XTV6</accession>
<protein>
    <submittedName>
        <fullName evidence="1">Uncharacterized protein</fullName>
    </submittedName>
</protein>
<dbReference type="Proteomes" id="UP001151760">
    <property type="component" value="Unassembled WGS sequence"/>
</dbReference>
<proteinExistence type="predicted"/>
<sequence>MFMKYEPSNWDNGLRVCGKDMIVKTGQKHGKRHGAFVFVYDFLHSINDHRSEVELSSNVGTNVVKESFVEVSQELSLSGSRIGDVLFDEVMFRAKEITIELNYKSKTYGFVKSEKRLEAYSLKEWKHIVLSNERWSNNSFFMKEMLFRGVVRLPKFFIHLSSTMDSR</sequence>
<evidence type="ECO:0000313" key="2">
    <source>
        <dbReference type="Proteomes" id="UP001151760"/>
    </source>
</evidence>
<keyword evidence="2" id="KW-1185">Reference proteome</keyword>
<evidence type="ECO:0000313" key="1">
    <source>
        <dbReference type="EMBL" id="GJS68333.1"/>
    </source>
</evidence>